<keyword evidence="2" id="KW-1185">Reference proteome</keyword>
<name>A0A0C2X3V1_AMAMK</name>
<dbReference type="AlphaFoldDB" id="A0A0C2X3V1"/>
<evidence type="ECO:0000313" key="2">
    <source>
        <dbReference type="Proteomes" id="UP000054549"/>
    </source>
</evidence>
<dbReference type="Proteomes" id="UP000054549">
    <property type="component" value="Unassembled WGS sequence"/>
</dbReference>
<reference evidence="1 2" key="1">
    <citation type="submission" date="2014-04" db="EMBL/GenBank/DDBJ databases">
        <title>Evolutionary Origins and Diversification of the Mycorrhizal Mutualists.</title>
        <authorList>
            <consortium name="DOE Joint Genome Institute"/>
            <consortium name="Mycorrhizal Genomics Consortium"/>
            <person name="Kohler A."/>
            <person name="Kuo A."/>
            <person name="Nagy L.G."/>
            <person name="Floudas D."/>
            <person name="Copeland A."/>
            <person name="Barry K.W."/>
            <person name="Cichocki N."/>
            <person name="Veneault-Fourrey C."/>
            <person name="LaButti K."/>
            <person name="Lindquist E.A."/>
            <person name="Lipzen A."/>
            <person name="Lundell T."/>
            <person name="Morin E."/>
            <person name="Murat C."/>
            <person name="Riley R."/>
            <person name="Ohm R."/>
            <person name="Sun H."/>
            <person name="Tunlid A."/>
            <person name="Henrissat B."/>
            <person name="Grigoriev I.V."/>
            <person name="Hibbett D.S."/>
            <person name="Martin F."/>
        </authorList>
    </citation>
    <scope>NUCLEOTIDE SEQUENCE [LARGE SCALE GENOMIC DNA]</scope>
    <source>
        <strain evidence="1 2">Koide BX008</strain>
    </source>
</reference>
<protein>
    <recommendedName>
        <fullName evidence="3">F-box domain-containing protein</fullName>
    </recommendedName>
</protein>
<dbReference type="EMBL" id="KN818254">
    <property type="protein sequence ID" value="KIL63906.1"/>
    <property type="molecule type" value="Genomic_DNA"/>
</dbReference>
<dbReference type="InParanoid" id="A0A0C2X3V1"/>
<gene>
    <name evidence="1" type="ORF">M378DRAFT_11822</name>
</gene>
<dbReference type="SUPFAM" id="SSF52047">
    <property type="entry name" value="RNI-like"/>
    <property type="match status" value="1"/>
</dbReference>
<sequence length="469" mass="53468">MSHEAHQLKAFDPENSPWQTLSPELISQIIKELLSGLPLPVCEPDAFPWYLGQICSAWRDTFILSPKFWSSLAIDFDPTRHRPSRCLHDFDRALDVVELCLERSQNHLLTFRYWLQADLHHDDFDEPLFASCLQTFEALAARSERWENAYLSVPFAVLPTLHAVRYSLPQLRSIGLQVPLSAHRNPLACFSHMLEGAPQLQRVSIDQPLEWNLDLAKLTALHIDSPLYLSPPSMESFLSQFQQVEELSLSYLFFTPYFDSIQIKLPFLKRLRFATVQYLSIFDTPLLEELHAGICHWTIPGYSVPALEDAISSVKQHRLKKLSLSINSLDVAKIVLQNVSNTIQDLCLGVDLTALKIVPQYSVVRSVKSLTIELQKFEDMEQAAFLDLVKSWRIQNNSPTGFGPFESLQRFALILHTGNRKQANKGGLESFTRSLKEIFEERGVQCGVQHIGSRIDAHLSVCPPQFETF</sequence>
<dbReference type="Gene3D" id="3.80.10.10">
    <property type="entry name" value="Ribonuclease Inhibitor"/>
    <property type="match status" value="1"/>
</dbReference>
<accession>A0A0C2X3V1</accession>
<evidence type="ECO:0000313" key="1">
    <source>
        <dbReference type="EMBL" id="KIL63906.1"/>
    </source>
</evidence>
<dbReference type="HOGENOM" id="CLU_049746_0_0_1"/>
<dbReference type="InterPro" id="IPR032675">
    <property type="entry name" value="LRR_dom_sf"/>
</dbReference>
<proteinExistence type="predicted"/>
<organism evidence="1 2">
    <name type="scientific">Amanita muscaria (strain Koide BX008)</name>
    <dbReference type="NCBI Taxonomy" id="946122"/>
    <lineage>
        <taxon>Eukaryota</taxon>
        <taxon>Fungi</taxon>
        <taxon>Dikarya</taxon>
        <taxon>Basidiomycota</taxon>
        <taxon>Agaricomycotina</taxon>
        <taxon>Agaricomycetes</taxon>
        <taxon>Agaricomycetidae</taxon>
        <taxon>Agaricales</taxon>
        <taxon>Pluteineae</taxon>
        <taxon>Amanitaceae</taxon>
        <taxon>Amanita</taxon>
    </lineage>
</organism>
<evidence type="ECO:0008006" key="3">
    <source>
        <dbReference type="Google" id="ProtNLM"/>
    </source>
</evidence>
<dbReference type="OrthoDB" id="3365698at2759"/>